<dbReference type="InterPro" id="IPR009042">
    <property type="entry name" value="RNA_pol_sigma70_r1_2"/>
</dbReference>
<dbReference type="InterPro" id="IPR007624">
    <property type="entry name" value="RNA_pol_sigma70_r3"/>
</dbReference>
<dbReference type="PROSITE" id="PS00716">
    <property type="entry name" value="SIGMA70_2"/>
    <property type="match status" value="1"/>
</dbReference>
<dbReference type="SUPFAM" id="SSF88659">
    <property type="entry name" value="Sigma3 and sigma4 domains of RNA polymerase sigma factors"/>
    <property type="match status" value="2"/>
</dbReference>
<dbReference type="InterPro" id="IPR007630">
    <property type="entry name" value="RNA_pol_sigma70_r4"/>
</dbReference>
<dbReference type="PIRSF" id="PIRSF000770">
    <property type="entry name" value="RNA_pol_sigma-SigE/K"/>
    <property type="match status" value="1"/>
</dbReference>
<evidence type="ECO:0000256" key="4">
    <source>
        <dbReference type="ARBA" id="ARBA00023125"/>
    </source>
</evidence>
<feature type="domain" description="RNA polymerase sigma-70" evidence="6">
    <location>
        <begin position="245"/>
        <end position="271"/>
    </location>
</feature>
<dbReference type="NCBIfam" id="TIGR02937">
    <property type="entry name" value="sigma70-ECF"/>
    <property type="match status" value="1"/>
</dbReference>
<organism evidence="7">
    <name type="scientific">Singulisphaera sp. Ch08</name>
    <dbReference type="NCBI Taxonomy" id="3120278"/>
    <lineage>
        <taxon>Bacteria</taxon>
        <taxon>Pseudomonadati</taxon>
        <taxon>Planctomycetota</taxon>
        <taxon>Planctomycetia</taxon>
        <taxon>Isosphaerales</taxon>
        <taxon>Isosphaeraceae</taxon>
        <taxon>Singulisphaera</taxon>
    </lineage>
</organism>
<protein>
    <submittedName>
        <fullName evidence="7">RNA polymerase sigma factor RpoD/SigA</fullName>
    </submittedName>
</protein>
<dbReference type="InterPro" id="IPR007627">
    <property type="entry name" value="RNA_pol_sigma70_r2"/>
</dbReference>
<evidence type="ECO:0000256" key="1">
    <source>
        <dbReference type="ARBA" id="ARBA00007788"/>
    </source>
</evidence>
<gene>
    <name evidence="7" type="ORF">V5E97_06450</name>
</gene>
<keyword evidence="2" id="KW-0805">Transcription regulation</keyword>
<name>A0AAU7CJS8_9BACT</name>
<keyword evidence="3" id="KW-0731">Sigma factor</keyword>
<dbReference type="InterPro" id="IPR014284">
    <property type="entry name" value="RNA_pol_sigma-70_dom"/>
</dbReference>
<evidence type="ECO:0000256" key="5">
    <source>
        <dbReference type="ARBA" id="ARBA00023163"/>
    </source>
</evidence>
<dbReference type="InterPro" id="IPR036388">
    <property type="entry name" value="WH-like_DNA-bd_sf"/>
</dbReference>
<dbReference type="SUPFAM" id="SSF88946">
    <property type="entry name" value="Sigma2 domain of RNA polymerase sigma factors"/>
    <property type="match status" value="1"/>
</dbReference>
<dbReference type="InterPro" id="IPR050239">
    <property type="entry name" value="Sigma-70_RNA_pol_init_factors"/>
</dbReference>
<dbReference type="Pfam" id="PF04539">
    <property type="entry name" value="Sigma70_r3"/>
    <property type="match status" value="1"/>
</dbReference>
<keyword evidence="4" id="KW-0238">DNA-binding</keyword>
<dbReference type="EMBL" id="CP155447">
    <property type="protein sequence ID" value="XBH05659.1"/>
    <property type="molecule type" value="Genomic_DNA"/>
</dbReference>
<dbReference type="AlphaFoldDB" id="A0AAU7CJS8"/>
<dbReference type="GO" id="GO:0003677">
    <property type="term" value="F:DNA binding"/>
    <property type="evidence" value="ECO:0007669"/>
    <property type="project" value="UniProtKB-KW"/>
</dbReference>
<dbReference type="CDD" id="cd06171">
    <property type="entry name" value="Sigma70_r4"/>
    <property type="match status" value="1"/>
</dbReference>
<reference evidence="7" key="1">
    <citation type="submission" date="2024-05" db="EMBL/GenBank/DDBJ databases">
        <title>Planctomycetes of the genus Singulisphaera possess chitinolytic capabilities.</title>
        <authorList>
            <person name="Ivanova A."/>
        </authorList>
    </citation>
    <scope>NUCLEOTIDE SEQUENCE</scope>
    <source>
        <strain evidence="7">Ch08T</strain>
    </source>
</reference>
<dbReference type="InterPro" id="IPR013325">
    <property type="entry name" value="RNA_pol_sigma_r2"/>
</dbReference>
<sequence length="275" mass="31726">MKFNTQPTNQNTSDLRIYFKEINETPLLSAAGERELAEKIEAGDVIARDHLIRANLRLVVNLARGYLGKGLAIEDLIAEGNLGLMRAVEGFDRDINVRFSTYASYWIKQAMRRAVINQGKPVRLPAYMVNQLAKWRRVFIQMTEELGRTPTPEETGKRLQLSPKQVKIIIQALRVNMLMRHAETMDENENDSCAHLVDDRNKNAVDQLLEVDEVTRIFQRLEQLNEREATVIRMRYGLDAYDPMTLREIGDNLGLTRERIRQLEKQAMKQLMESA</sequence>
<comment type="similarity">
    <text evidence="1">Belongs to the sigma-70 factor family.</text>
</comment>
<dbReference type="PANTHER" id="PTHR30603">
    <property type="entry name" value="RNA POLYMERASE SIGMA FACTOR RPO"/>
    <property type="match status" value="1"/>
</dbReference>
<dbReference type="RefSeq" id="WP_406698506.1">
    <property type="nucleotide sequence ID" value="NZ_CP155447.1"/>
</dbReference>
<dbReference type="GO" id="GO:0006352">
    <property type="term" value="P:DNA-templated transcription initiation"/>
    <property type="evidence" value="ECO:0007669"/>
    <property type="project" value="InterPro"/>
</dbReference>
<keyword evidence="5" id="KW-0804">Transcription</keyword>
<dbReference type="Pfam" id="PF04545">
    <property type="entry name" value="Sigma70_r4"/>
    <property type="match status" value="1"/>
</dbReference>
<dbReference type="InterPro" id="IPR000943">
    <property type="entry name" value="RNA_pol_sigma70"/>
</dbReference>
<accession>A0AAU7CJS8</accession>
<evidence type="ECO:0000259" key="6">
    <source>
        <dbReference type="PROSITE" id="PS00716"/>
    </source>
</evidence>
<evidence type="ECO:0000256" key="3">
    <source>
        <dbReference type="ARBA" id="ARBA00023082"/>
    </source>
</evidence>
<evidence type="ECO:0000313" key="7">
    <source>
        <dbReference type="EMBL" id="XBH05659.1"/>
    </source>
</evidence>
<dbReference type="GO" id="GO:0016987">
    <property type="term" value="F:sigma factor activity"/>
    <property type="evidence" value="ECO:0007669"/>
    <property type="project" value="UniProtKB-KW"/>
</dbReference>
<dbReference type="Gene3D" id="1.10.601.10">
    <property type="entry name" value="RNA Polymerase Primary Sigma Factor"/>
    <property type="match status" value="1"/>
</dbReference>
<dbReference type="PRINTS" id="PR00046">
    <property type="entry name" value="SIGMA70FCT"/>
</dbReference>
<evidence type="ECO:0000256" key="2">
    <source>
        <dbReference type="ARBA" id="ARBA00023015"/>
    </source>
</evidence>
<dbReference type="Pfam" id="PF00140">
    <property type="entry name" value="Sigma70_r1_2"/>
    <property type="match status" value="1"/>
</dbReference>
<dbReference type="Pfam" id="PF04542">
    <property type="entry name" value="Sigma70_r2"/>
    <property type="match status" value="1"/>
</dbReference>
<proteinExistence type="inferred from homology"/>
<dbReference type="PANTHER" id="PTHR30603:SF60">
    <property type="entry name" value="RNA POLYMERASE SIGMA FACTOR RPOD"/>
    <property type="match status" value="1"/>
</dbReference>
<dbReference type="InterPro" id="IPR013324">
    <property type="entry name" value="RNA_pol_sigma_r3/r4-like"/>
</dbReference>
<dbReference type="Gene3D" id="1.10.10.10">
    <property type="entry name" value="Winged helix-like DNA-binding domain superfamily/Winged helix DNA-binding domain"/>
    <property type="match status" value="2"/>
</dbReference>